<evidence type="ECO:0000313" key="2">
    <source>
        <dbReference type="EMBL" id="KNZ60742.1"/>
    </source>
</evidence>
<evidence type="ECO:0000313" key="3">
    <source>
        <dbReference type="Proteomes" id="UP000037035"/>
    </source>
</evidence>
<evidence type="ECO:0000256" key="1">
    <source>
        <dbReference type="SAM" id="Phobius"/>
    </source>
</evidence>
<dbReference type="AlphaFoldDB" id="A0A0L6VJJ6"/>
<dbReference type="EMBL" id="LAVV01005631">
    <property type="protein sequence ID" value="KNZ60742.1"/>
    <property type="molecule type" value="Genomic_DNA"/>
</dbReference>
<name>A0A0L6VJJ6_9BASI</name>
<keyword evidence="1" id="KW-1133">Transmembrane helix</keyword>
<feature type="transmembrane region" description="Helical" evidence="1">
    <location>
        <begin position="530"/>
        <end position="549"/>
    </location>
</feature>
<feature type="transmembrane region" description="Helical" evidence="1">
    <location>
        <begin position="506"/>
        <end position="524"/>
    </location>
</feature>
<gene>
    <name evidence="2" type="ORF">VP01_1506g1</name>
</gene>
<dbReference type="VEuPathDB" id="FungiDB:VP01_1506g1"/>
<proteinExistence type="predicted"/>
<protein>
    <submittedName>
        <fullName evidence="2">Putative signal peptide protein</fullName>
    </submittedName>
</protein>
<keyword evidence="1" id="KW-0472">Membrane</keyword>
<accession>A0A0L6VJJ6</accession>
<comment type="caution">
    <text evidence="2">The sequence shown here is derived from an EMBL/GenBank/DDBJ whole genome shotgun (WGS) entry which is preliminary data.</text>
</comment>
<organism evidence="2 3">
    <name type="scientific">Puccinia sorghi</name>
    <dbReference type="NCBI Taxonomy" id="27349"/>
    <lineage>
        <taxon>Eukaryota</taxon>
        <taxon>Fungi</taxon>
        <taxon>Dikarya</taxon>
        <taxon>Basidiomycota</taxon>
        <taxon>Pucciniomycotina</taxon>
        <taxon>Pucciniomycetes</taxon>
        <taxon>Pucciniales</taxon>
        <taxon>Pucciniaceae</taxon>
        <taxon>Puccinia</taxon>
    </lineage>
</organism>
<keyword evidence="1" id="KW-0812">Transmembrane</keyword>
<dbReference type="Proteomes" id="UP000037035">
    <property type="component" value="Unassembled WGS sequence"/>
</dbReference>
<sequence length="608" mass="70607">MFLSTVILSLCFWRVTLGYFLYTHQLLLEPLPSSSSHTYRLDTNKIQYTSNLTHGNTSAILVYWVNWLFTSQKVEGEWQLHSVAFAIKHSMFFQFYLKLDKHFGVPFVKSQEASVVTKTILPNLFKKPLMHSHCEYCTVIVPKHLHMQKCGVWMAAWLENSACQPQAATELNQFSSLISLVIRICLREKKHSLTIIKLVSGKTSSHKCSNSIILHKFRLIFGELAPKFTLFHVVRLSKPPARQNKPLAMMESQCFDSVLTFVMRAVSLPCHHKIRLYVMVTRSELALADLKTGLGESGSGSVSSSEEKKNRIGLQRIFEMHLPGTQTKVLLCFQLSHWTNIMNCTVKLVEIQASELNQVNIWCATKFSFFGSLLMLNGFLWMSFFTQGFYPHSQTDMSNDKIRNQSIIEKFISSLIGPERLLVNNKLVLKRVHNQVEVPMNIINWEMKVRWIFEGFYYLRNIMYVNITSVVAQLPNSIVFNLNFLTSSHNQTKTTHIFQEYRVKSMLIHLLTQLVIPFFSPPWLVLKPHLNHMILLYLFLPLFFLCGCIKSKQNRSTLTEARFSHIFSRPIFSEISAIDAFPHYRIFRIIKNLFLLFFRLVLWSRLRV</sequence>
<reference evidence="2 3" key="1">
    <citation type="submission" date="2015-08" db="EMBL/GenBank/DDBJ databases">
        <title>Next Generation Sequencing and Analysis of the Genome of Puccinia sorghi L Schw, the Causal Agent of Maize Common Rust.</title>
        <authorList>
            <person name="Rochi L."/>
            <person name="Burguener G."/>
            <person name="Darino M."/>
            <person name="Turjanski A."/>
            <person name="Kreff E."/>
            <person name="Dieguez M.J."/>
            <person name="Sacco F."/>
        </authorList>
    </citation>
    <scope>NUCLEOTIDE SEQUENCE [LARGE SCALE GENOMIC DNA]</scope>
    <source>
        <strain evidence="2 3">RO10H11247</strain>
    </source>
</reference>
<keyword evidence="3" id="KW-1185">Reference proteome</keyword>